<feature type="coiled-coil region" evidence="4">
    <location>
        <begin position="167"/>
        <end position="208"/>
    </location>
</feature>
<feature type="repeat" description="TPR" evidence="3">
    <location>
        <begin position="909"/>
        <end position="942"/>
    </location>
</feature>
<dbReference type="Pfam" id="PF13424">
    <property type="entry name" value="TPR_12"/>
    <property type="match status" value="3"/>
</dbReference>
<feature type="repeat" description="TPR" evidence="3">
    <location>
        <begin position="825"/>
        <end position="858"/>
    </location>
</feature>
<reference evidence="5 6" key="1">
    <citation type="submission" date="2022-05" db="EMBL/GenBank/DDBJ databases">
        <authorList>
            <consortium name="Genoscope - CEA"/>
            <person name="William W."/>
        </authorList>
    </citation>
    <scope>NUCLEOTIDE SEQUENCE [LARGE SCALE GENOMIC DNA]</scope>
</reference>
<dbReference type="Proteomes" id="UP001159405">
    <property type="component" value="Unassembled WGS sequence"/>
</dbReference>
<comment type="caution">
    <text evidence="5">The sequence shown here is derived from an EMBL/GenBank/DDBJ whole genome shotgun (WGS) entry which is preliminary data.</text>
</comment>
<dbReference type="InterPro" id="IPR019734">
    <property type="entry name" value="TPR_rpt"/>
</dbReference>
<gene>
    <name evidence="5" type="ORF">PLOB_00011462</name>
</gene>
<dbReference type="Gene3D" id="1.25.40.10">
    <property type="entry name" value="Tetratricopeptide repeat domain"/>
    <property type="match status" value="2"/>
</dbReference>
<keyword evidence="1" id="KW-0677">Repeat</keyword>
<dbReference type="PRINTS" id="PR00381">
    <property type="entry name" value="KINESINLIGHT"/>
</dbReference>
<dbReference type="PANTHER" id="PTHR45641">
    <property type="entry name" value="TETRATRICOPEPTIDE REPEAT PROTEIN (AFU_ORTHOLOGUE AFUA_6G03870)"/>
    <property type="match status" value="1"/>
</dbReference>
<dbReference type="EMBL" id="CALNXK010000016">
    <property type="protein sequence ID" value="CAH3103917.1"/>
    <property type="molecule type" value="Genomic_DNA"/>
</dbReference>
<evidence type="ECO:0000313" key="5">
    <source>
        <dbReference type="EMBL" id="CAH3103917.1"/>
    </source>
</evidence>
<evidence type="ECO:0000313" key="6">
    <source>
        <dbReference type="Proteomes" id="UP001159405"/>
    </source>
</evidence>
<proteinExistence type="predicted"/>
<evidence type="ECO:0000256" key="4">
    <source>
        <dbReference type="SAM" id="Coils"/>
    </source>
</evidence>
<dbReference type="PROSITE" id="PS50293">
    <property type="entry name" value="TPR_REGION"/>
    <property type="match status" value="3"/>
</dbReference>
<dbReference type="PANTHER" id="PTHR45641:SF19">
    <property type="entry name" value="NEPHROCYSTIN-3"/>
    <property type="match status" value="1"/>
</dbReference>
<feature type="repeat" description="TPR" evidence="3">
    <location>
        <begin position="783"/>
        <end position="816"/>
    </location>
</feature>
<organism evidence="5 6">
    <name type="scientific">Porites lobata</name>
    <dbReference type="NCBI Taxonomy" id="104759"/>
    <lineage>
        <taxon>Eukaryota</taxon>
        <taxon>Metazoa</taxon>
        <taxon>Cnidaria</taxon>
        <taxon>Anthozoa</taxon>
        <taxon>Hexacorallia</taxon>
        <taxon>Scleractinia</taxon>
        <taxon>Fungiina</taxon>
        <taxon>Poritidae</taxon>
        <taxon>Porites</taxon>
    </lineage>
</organism>
<dbReference type="SMART" id="SM00028">
    <property type="entry name" value="TPR"/>
    <property type="match status" value="6"/>
</dbReference>
<feature type="repeat" description="TPR" evidence="3">
    <location>
        <begin position="867"/>
        <end position="900"/>
    </location>
</feature>
<evidence type="ECO:0000256" key="2">
    <source>
        <dbReference type="ARBA" id="ARBA00022803"/>
    </source>
</evidence>
<evidence type="ECO:0000256" key="3">
    <source>
        <dbReference type="PROSITE-ProRule" id="PRU00339"/>
    </source>
</evidence>
<evidence type="ECO:0008006" key="7">
    <source>
        <dbReference type="Google" id="ProtNLM"/>
    </source>
</evidence>
<dbReference type="PROSITE" id="PS50005">
    <property type="entry name" value="TPR"/>
    <property type="match status" value="4"/>
</dbReference>
<keyword evidence="4" id="KW-0175">Coiled coil</keyword>
<accession>A0ABN8NCK2</accession>
<dbReference type="InterPro" id="IPR011990">
    <property type="entry name" value="TPR-like_helical_dom_sf"/>
</dbReference>
<dbReference type="Gene3D" id="3.40.50.300">
    <property type="entry name" value="P-loop containing nucleotide triphosphate hydrolases"/>
    <property type="match status" value="1"/>
</dbReference>
<evidence type="ECO:0000256" key="1">
    <source>
        <dbReference type="ARBA" id="ARBA00022737"/>
    </source>
</evidence>
<dbReference type="InterPro" id="IPR027417">
    <property type="entry name" value="P-loop_NTPase"/>
</dbReference>
<sequence length="950" mass="107865">MEYSQEQLNYFRLCYIAFDLVPAGLRQIFKNEWDFLYKATSIGEWKDTAQNGLDFFNNESKASHKKNARCLATIHNGNTAKWDCTSLFFAILYSDIVGSTLSPTVRKLVDDIRQVRNAIAHITEARLTDADFQTFVDRVLKDFTSLGLSITEIQEIKNQTTFPTNEVEKIKKQVRDLQAELDQTKSTLQSTEAALVSTKEENKSLTQEISSKLQSFCILASRPPHVIIRRSHDIERIINKMQELYKSSSGAVSTVHLSGNPGCGKSQLAREIGQQLFYEQNNDLIFAATLNTENIEALVDSYLTLGRHLGITEYALTSLESLKTVKPIEAIKQLHRLIIPKTSKFTKWLIIADNVIDLRLVRDLLPQTGSKEWGHGQVLITTQDSGTIPQNAPHTYHESLSKGMGRDEAVELLETVSQISEPVQAENVAELLDFQPLALAAAAYYVQTVVTGGSSNYNWKAYLQDISTYSQRKTTETVLANESSAYAKTTMAAVEMAIQRAVETDEVLRHTFSFLSVSANDDLPLETVLKFVKAQLKDQQAVLIKAKIVKSSLILVHSEEGGERTYLRLHKVVHEALKRGEIPYLKSFESDHTMAEAVKILKVELHENYKNYAFCEKLRPHCESLLKRMTSEFSLDQTTFLERFAPFLDLNTIIDWLHNLAWVCQKSSYFYFAKIVANLAHNLLGNLDVTSTGAVILQWKVLNVSGVIYKNLKEYNQAKELHEKALMISKKIFGEDHADVAGSYDNLASVYNNLKEYNQAKELREKAMTIRKKIFGEDHAVVASSYNNLASVYYNLKRYNQAKELNEKALIIRKKIFGEDHADVASSYNNLASVYYNLKEYNQAKELYEKALIIRKKIFGEDHAKVARSYNNLALVYNNLKQYNQAKELYEKAMTIRETIFGEDHADVATSYNNLASVYNRLGQYNQAKGLYEKALTIRKQTIRSELALV</sequence>
<keyword evidence="6" id="KW-1185">Reference proteome</keyword>
<dbReference type="SUPFAM" id="SSF48452">
    <property type="entry name" value="TPR-like"/>
    <property type="match status" value="2"/>
</dbReference>
<feature type="non-terminal residue" evidence="5">
    <location>
        <position position="950"/>
    </location>
</feature>
<keyword evidence="2 3" id="KW-0802">TPR repeat</keyword>
<protein>
    <recommendedName>
        <fullName evidence="7">Kinesin light chain</fullName>
    </recommendedName>
</protein>
<dbReference type="SUPFAM" id="SSF52540">
    <property type="entry name" value="P-loop containing nucleoside triphosphate hydrolases"/>
    <property type="match status" value="1"/>
</dbReference>
<name>A0ABN8NCK2_9CNID</name>